<dbReference type="HOGENOM" id="CLU_920294_0_0_7"/>
<dbReference type="Proteomes" id="UP000008080">
    <property type="component" value="Chromosome"/>
</dbReference>
<protein>
    <submittedName>
        <fullName evidence="3">Uncharacterized protein</fullName>
    </submittedName>
</protein>
<dbReference type="PROSITE" id="PS51257">
    <property type="entry name" value="PROKAR_LIPOPROTEIN"/>
    <property type="match status" value="1"/>
</dbReference>
<reference evidence="3 4" key="1">
    <citation type="journal article" date="2004" name="Science">
        <title>A predator unmasked: life cycle of Bdellovibrio bacteriovorus from a genomic perspective.</title>
        <authorList>
            <person name="Rendulic S."/>
            <person name="Jagtap P."/>
            <person name="Rosinus A."/>
            <person name="Eppinger M."/>
            <person name="Baar C."/>
            <person name="Lanz C."/>
            <person name="Keller H."/>
            <person name="Lambert C."/>
            <person name="Evans K.J."/>
            <person name="Goesmann A."/>
            <person name="Meyer F."/>
            <person name="Sockett R.E."/>
            <person name="Schuster S.C."/>
        </authorList>
    </citation>
    <scope>NUCLEOTIDE SEQUENCE [LARGE SCALE GENOMIC DNA]</scope>
    <source>
        <strain evidence="4">ATCC 15356 / DSM 50701 / NCIMB 9529 / HD100</strain>
    </source>
</reference>
<keyword evidence="1" id="KW-0802">TPR repeat</keyword>
<dbReference type="Gene3D" id="1.25.40.10">
    <property type="entry name" value="Tetratricopeptide repeat domain"/>
    <property type="match status" value="1"/>
</dbReference>
<feature type="repeat" description="TPR" evidence="1">
    <location>
        <begin position="225"/>
        <end position="258"/>
    </location>
</feature>
<dbReference type="STRING" id="264462.Bd3018"/>
<feature type="compositionally biased region" description="Basic and acidic residues" evidence="2">
    <location>
        <begin position="107"/>
        <end position="139"/>
    </location>
</feature>
<dbReference type="eggNOG" id="COG0457">
    <property type="taxonomic scope" value="Bacteria"/>
</dbReference>
<proteinExistence type="predicted"/>
<evidence type="ECO:0000256" key="1">
    <source>
        <dbReference type="PROSITE-ProRule" id="PRU00339"/>
    </source>
</evidence>
<feature type="region of interest" description="Disordered" evidence="2">
    <location>
        <begin position="99"/>
        <end position="139"/>
    </location>
</feature>
<organism evidence="3 4">
    <name type="scientific">Bdellovibrio bacteriovorus (strain ATCC 15356 / DSM 50701 / NCIMB 9529 / HD100)</name>
    <dbReference type="NCBI Taxonomy" id="264462"/>
    <lineage>
        <taxon>Bacteria</taxon>
        <taxon>Pseudomonadati</taxon>
        <taxon>Bdellovibrionota</taxon>
        <taxon>Bdellovibrionia</taxon>
        <taxon>Bdellovibrionales</taxon>
        <taxon>Pseudobdellovibrionaceae</taxon>
        <taxon>Bdellovibrio</taxon>
    </lineage>
</organism>
<evidence type="ECO:0000313" key="4">
    <source>
        <dbReference type="Proteomes" id="UP000008080"/>
    </source>
</evidence>
<dbReference type="KEGG" id="bba:Bd3018"/>
<dbReference type="SMART" id="SM00028">
    <property type="entry name" value="TPR"/>
    <property type="match status" value="2"/>
</dbReference>
<sequence length="302" mass="34479">MVVMKILTARQLGLLSVTLVPVLLSACAGKYSIKSYPNGAKVYIKDVQSQEKKLLGIAPLQVKEESKLGDVFFLIFEKQNYRTKEVMVKVNEGESLAVATRMDPLSDEEKKAEELAQNEDQKKNDPQKPKPEDKDKKPEDKRMEELLAEMQELKLRVALLENTSSFYKDALFSPRLSGGMPSAERDRTDRVVGFVFQGQQLIVKGQYDKALVEIDKALQLDEYSNNAWLLKGSIKYLQKDFEGAKIAWERCLKIDPYNKVAYQYLSDVYQRLGMAPLPKTGAEMRYPASNVEIEKRNENRVR</sequence>
<evidence type="ECO:0000313" key="3">
    <source>
        <dbReference type="EMBL" id="CAE80786.1"/>
    </source>
</evidence>
<dbReference type="EMBL" id="BX842654">
    <property type="protein sequence ID" value="CAE80786.1"/>
    <property type="molecule type" value="Genomic_DNA"/>
</dbReference>
<dbReference type="AlphaFoldDB" id="Q6MIX7"/>
<dbReference type="InterPro" id="IPR011990">
    <property type="entry name" value="TPR-like_helical_dom_sf"/>
</dbReference>
<evidence type="ECO:0000256" key="2">
    <source>
        <dbReference type="SAM" id="MobiDB-lite"/>
    </source>
</evidence>
<dbReference type="SUPFAM" id="SSF48452">
    <property type="entry name" value="TPR-like"/>
    <property type="match status" value="1"/>
</dbReference>
<dbReference type="InterPro" id="IPR019734">
    <property type="entry name" value="TPR_rpt"/>
</dbReference>
<gene>
    <name evidence="3" type="ordered locus">Bd3018</name>
</gene>
<accession>Q6MIX7</accession>
<keyword evidence="4" id="KW-1185">Reference proteome</keyword>
<name>Q6MIX7_BDEBA</name>
<dbReference type="PROSITE" id="PS50005">
    <property type="entry name" value="TPR"/>
    <property type="match status" value="1"/>
</dbReference>